<keyword evidence="11" id="KW-1185">Reference proteome</keyword>
<dbReference type="InterPro" id="IPR010130">
    <property type="entry name" value="T1SS_OMP_TolC"/>
</dbReference>
<organism evidence="10 11">
    <name type="scientific">Novosphingobium fuchskuhlense</name>
    <dbReference type="NCBI Taxonomy" id="1117702"/>
    <lineage>
        <taxon>Bacteria</taxon>
        <taxon>Pseudomonadati</taxon>
        <taxon>Pseudomonadota</taxon>
        <taxon>Alphaproteobacteria</taxon>
        <taxon>Sphingomonadales</taxon>
        <taxon>Sphingomonadaceae</taxon>
        <taxon>Novosphingobium</taxon>
    </lineage>
</organism>
<dbReference type="AlphaFoldDB" id="A0A117UYA9"/>
<sequence length="486" mass="50752">MIRLIRAASALAAIAVATATAPVRADDLQGALAAAYATNPDLAAARASQRATDEGVQIARAPGLPSLNGTATYTEFLKQGPNSFLAPQRLLTVDPQLSVPIYSGGAVKNSLAAAKIRVEAGQAGLRGTEAGVFSQVVAAYMDVIRDTATVGLNRNNVQVLEVNLKATTDRFEIGDVTRTDVAQSNSRLALARADLRSAEAALVASRERYIQIVGQVPADLQPPPPLAGLPTTPDEAVQVALDSNPDLEAARQRAKAAGYDAKAAGAGRLPTVSLYSSGEYSTYFNSLGGGAGSGSFVQSQTTAQAGARISIPLFQGGLPAARQRQAQATASAAQEQEISAERLVIANVRSAFTQWRAANDVIALNQTAVDAAALSLEGVRAENTVGNRTILNILDAEQELLRAQVGLVAARRNAYVAAFNLLAAMGKARAADLGFDAASLYDPEVNYRRVRGRVFDWALDAPAQPKSTRTVDTPAQTATIPAQTVP</sequence>
<dbReference type="NCBIfam" id="TIGR01844">
    <property type="entry name" value="type_I_sec_TolC"/>
    <property type="match status" value="1"/>
</dbReference>
<comment type="subcellular location">
    <subcellularLocation>
        <location evidence="1">Cell outer membrane</location>
    </subcellularLocation>
</comment>
<dbReference type="Pfam" id="PF02321">
    <property type="entry name" value="OEP"/>
    <property type="match status" value="2"/>
</dbReference>
<dbReference type="PANTHER" id="PTHR30026">
    <property type="entry name" value="OUTER MEMBRANE PROTEIN TOLC"/>
    <property type="match status" value="1"/>
</dbReference>
<evidence type="ECO:0000256" key="3">
    <source>
        <dbReference type="ARBA" id="ARBA00022448"/>
    </source>
</evidence>
<evidence type="ECO:0000313" key="10">
    <source>
        <dbReference type="EMBL" id="KUR73111.1"/>
    </source>
</evidence>
<keyword evidence="3" id="KW-0813">Transport</keyword>
<keyword evidence="5" id="KW-0812">Transmembrane</keyword>
<evidence type="ECO:0000256" key="7">
    <source>
        <dbReference type="ARBA" id="ARBA00023237"/>
    </source>
</evidence>
<dbReference type="GO" id="GO:1990281">
    <property type="term" value="C:efflux pump complex"/>
    <property type="evidence" value="ECO:0007669"/>
    <property type="project" value="TreeGrafter"/>
</dbReference>
<keyword evidence="6" id="KW-0472">Membrane</keyword>
<proteinExistence type="inferred from homology"/>
<evidence type="ECO:0000313" key="11">
    <source>
        <dbReference type="Proteomes" id="UP000058012"/>
    </source>
</evidence>
<dbReference type="PANTHER" id="PTHR30026:SF22">
    <property type="entry name" value="OUTER MEMBRANE EFFLUX PROTEIN"/>
    <property type="match status" value="1"/>
</dbReference>
<evidence type="ECO:0000256" key="5">
    <source>
        <dbReference type="ARBA" id="ARBA00022692"/>
    </source>
</evidence>
<gene>
    <name evidence="10" type="ORF">AQZ52_02730</name>
</gene>
<dbReference type="InterPro" id="IPR051906">
    <property type="entry name" value="TolC-like"/>
</dbReference>
<accession>A0A117UYA9</accession>
<dbReference type="Gene3D" id="1.20.1600.10">
    <property type="entry name" value="Outer membrane efflux proteins (OEP)"/>
    <property type="match status" value="1"/>
</dbReference>
<feature type="region of interest" description="Disordered" evidence="8">
    <location>
        <begin position="465"/>
        <end position="486"/>
    </location>
</feature>
<reference evidence="10 11" key="1">
    <citation type="submission" date="2015-10" db="EMBL/GenBank/DDBJ databases">
        <title>Draft genome sequence of Novosphingobium fuchskuhlense DSM 25065 isolated from a surface water sample of the southwest basin of Lake Grosse Fuchskuhle.</title>
        <authorList>
            <person name="Ruckert C."/>
            <person name="Winkler A."/>
            <person name="Glaeser J."/>
            <person name="Grossart H.-P."/>
            <person name="Kalinowski J."/>
            <person name="Glaeser S."/>
        </authorList>
    </citation>
    <scope>NUCLEOTIDE SEQUENCE [LARGE SCALE GENOMIC DNA]</scope>
    <source>
        <strain evidence="10 11">FNE08-7</strain>
    </source>
</reference>
<evidence type="ECO:0000256" key="1">
    <source>
        <dbReference type="ARBA" id="ARBA00004442"/>
    </source>
</evidence>
<dbReference type="GO" id="GO:0015288">
    <property type="term" value="F:porin activity"/>
    <property type="evidence" value="ECO:0007669"/>
    <property type="project" value="TreeGrafter"/>
</dbReference>
<comment type="caution">
    <text evidence="10">The sequence shown here is derived from an EMBL/GenBank/DDBJ whole genome shotgun (WGS) entry which is preliminary data.</text>
</comment>
<evidence type="ECO:0008006" key="12">
    <source>
        <dbReference type="Google" id="ProtNLM"/>
    </source>
</evidence>
<dbReference type="SUPFAM" id="SSF56954">
    <property type="entry name" value="Outer membrane efflux proteins (OEP)"/>
    <property type="match status" value="1"/>
</dbReference>
<dbReference type="EMBL" id="LLZS01000003">
    <property type="protein sequence ID" value="KUR73111.1"/>
    <property type="molecule type" value="Genomic_DNA"/>
</dbReference>
<dbReference type="GO" id="GO:0009279">
    <property type="term" value="C:cell outer membrane"/>
    <property type="evidence" value="ECO:0007669"/>
    <property type="project" value="UniProtKB-SubCell"/>
</dbReference>
<dbReference type="Proteomes" id="UP000058012">
    <property type="component" value="Unassembled WGS sequence"/>
</dbReference>
<name>A0A117UYA9_9SPHN</name>
<dbReference type="OrthoDB" id="9789368at2"/>
<keyword evidence="9" id="KW-0732">Signal</keyword>
<dbReference type="RefSeq" id="WP_067909285.1">
    <property type="nucleotide sequence ID" value="NZ_KQ954244.1"/>
</dbReference>
<evidence type="ECO:0000256" key="6">
    <source>
        <dbReference type="ARBA" id="ARBA00023136"/>
    </source>
</evidence>
<evidence type="ECO:0000256" key="2">
    <source>
        <dbReference type="ARBA" id="ARBA00007613"/>
    </source>
</evidence>
<feature type="signal peptide" evidence="9">
    <location>
        <begin position="1"/>
        <end position="25"/>
    </location>
</feature>
<evidence type="ECO:0000256" key="4">
    <source>
        <dbReference type="ARBA" id="ARBA00022452"/>
    </source>
</evidence>
<evidence type="ECO:0000256" key="8">
    <source>
        <dbReference type="SAM" id="MobiDB-lite"/>
    </source>
</evidence>
<protein>
    <recommendedName>
        <fullName evidence="12">Type I secretion protein TolC</fullName>
    </recommendedName>
</protein>
<evidence type="ECO:0000256" key="9">
    <source>
        <dbReference type="SAM" id="SignalP"/>
    </source>
</evidence>
<feature type="chain" id="PRO_5007157100" description="Type I secretion protein TolC" evidence="9">
    <location>
        <begin position="26"/>
        <end position="486"/>
    </location>
</feature>
<dbReference type="STRING" id="1117702.AQZ52_02730"/>
<dbReference type="GO" id="GO:0015562">
    <property type="term" value="F:efflux transmembrane transporter activity"/>
    <property type="evidence" value="ECO:0007669"/>
    <property type="project" value="InterPro"/>
</dbReference>
<keyword evidence="4" id="KW-1134">Transmembrane beta strand</keyword>
<dbReference type="InterPro" id="IPR003423">
    <property type="entry name" value="OMP_efflux"/>
</dbReference>
<comment type="similarity">
    <text evidence="2">Belongs to the outer membrane factor (OMF) (TC 1.B.17) family.</text>
</comment>
<feature type="compositionally biased region" description="Low complexity" evidence="8">
    <location>
        <begin position="473"/>
        <end position="486"/>
    </location>
</feature>
<keyword evidence="7" id="KW-0998">Cell outer membrane</keyword>